<dbReference type="Pfam" id="PF02817">
    <property type="entry name" value="E3_binding"/>
    <property type="match status" value="1"/>
</dbReference>
<evidence type="ECO:0000256" key="3">
    <source>
        <dbReference type="ARBA" id="ARBA00007317"/>
    </source>
</evidence>
<dbReference type="InterPro" id="IPR004167">
    <property type="entry name" value="PSBD"/>
</dbReference>
<keyword evidence="6 13" id="KW-0450">Lipoyl</keyword>
<evidence type="ECO:0000259" key="14">
    <source>
        <dbReference type="PROSITE" id="PS50968"/>
    </source>
</evidence>
<organism evidence="16 17">
    <name type="scientific">Ridgeia piscesae</name>
    <name type="common">Tubeworm</name>
    <dbReference type="NCBI Taxonomy" id="27915"/>
    <lineage>
        <taxon>Eukaryota</taxon>
        <taxon>Metazoa</taxon>
        <taxon>Spiralia</taxon>
        <taxon>Lophotrochozoa</taxon>
        <taxon>Annelida</taxon>
        <taxon>Polychaeta</taxon>
        <taxon>Sedentaria</taxon>
        <taxon>Canalipalpata</taxon>
        <taxon>Sabellida</taxon>
        <taxon>Siboglinidae</taxon>
        <taxon>Ridgeia</taxon>
    </lineage>
</organism>
<sequence length="491" mass="53770">MATLARTLLFFTKPRVRLHNLLYQKQRRCGCLLGRHLSLKKQSIASARCFCSVSIRTFHTSQPAAGQMVPFLLSDIGEGIREVNVKEWFVEVGDKVAQFDSICEVQSDKASVTITSRYDGIVQKLYYNVDDIALVGKPLVDIELAEGAKASMEEGQIDQADVPLSTTPELTSAESHNAREKTLATPAVRRIAQENNIRLSDVPGTGREGRVLKEDIVSYLEGRAEAVQSAPPPEAAPVPPKPIVVAAPVSRPTPVVTGKDRTEPIRGIRKTMVKTMTQAQTIPHFGYCDEVNMDAVIELRTVMKTLAAERGVKFSYMPIFLKAASLALLQFPILNSSVDEKCENITYKASHNIGFAMDTKDGLLVPNVKNVQSLSMLEVASELSRLMQLGSAGKLGTHDLSGGTFTLSNIGTIGGTYTKPVLLPTEVVIGALGKIQVLPRFDSNDNVYKAHVMNISWSADHRIIEGATMAKFSNLWKSYLENPTSLILDMK</sequence>
<protein>
    <recommendedName>
        <fullName evidence="13">Dihydrolipoamide acetyltransferase component of pyruvate dehydrogenase complex</fullName>
        <ecNumber evidence="13">2.3.1.-</ecNumber>
    </recommendedName>
</protein>
<dbReference type="FunFam" id="4.10.320.10:FF:000002">
    <property type="entry name" value="Dihydrolipoamide acetyltransferase component of pyruvate dehydrogenase complex"/>
    <property type="match status" value="1"/>
</dbReference>
<keyword evidence="4" id="KW-0597">Phosphoprotein</keyword>
<evidence type="ECO:0000259" key="15">
    <source>
        <dbReference type="PROSITE" id="PS51826"/>
    </source>
</evidence>
<reference evidence="16" key="1">
    <citation type="journal article" date="2023" name="Mol. Biol. Evol.">
        <title>Third-Generation Sequencing Reveals the Adaptive Role of the Epigenome in Three Deep-Sea Polychaetes.</title>
        <authorList>
            <person name="Perez M."/>
            <person name="Aroh O."/>
            <person name="Sun Y."/>
            <person name="Lan Y."/>
            <person name="Juniper S.K."/>
            <person name="Young C.R."/>
            <person name="Angers B."/>
            <person name="Qian P.Y."/>
        </authorList>
    </citation>
    <scope>NUCLEOTIDE SEQUENCE</scope>
    <source>
        <strain evidence="16">R07B-5</strain>
    </source>
</reference>
<dbReference type="InterPro" id="IPR011053">
    <property type="entry name" value="Single_hybrid_motif"/>
</dbReference>
<dbReference type="GO" id="GO:0005829">
    <property type="term" value="C:cytosol"/>
    <property type="evidence" value="ECO:0007669"/>
    <property type="project" value="UniProtKB-ARBA"/>
</dbReference>
<dbReference type="GO" id="GO:0005759">
    <property type="term" value="C:mitochondrial matrix"/>
    <property type="evidence" value="ECO:0007669"/>
    <property type="project" value="UniProtKB-SubCell"/>
</dbReference>
<evidence type="ECO:0000256" key="5">
    <source>
        <dbReference type="ARBA" id="ARBA00022679"/>
    </source>
</evidence>
<dbReference type="Proteomes" id="UP001209878">
    <property type="component" value="Unassembled WGS sequence"/>
</dbReference>
<dbReference type="InterPro" id="IPR036625">
    <property type="entry name" value="E3-bd_dom_sf"/>
</dbReference>
<dbReference type="Pfam" id="PF00364">
    <property type="entry name" value="Biotin_lipoyl"/>
    <property type="match status" value="1"/>
</dbReference>
<evidence type="ECO:0000256" key="1">
    <source>
        <dbReference type="ARBA" id="ARBA00001938"/>
    </source>
</evidence>
<accession>A0AAD9L584</accession>
<dbReference type="PROSITE" id="PS51826">
    <property type="entry name" value="PSBD"/>
    <property type="match status" value="1"/>
</dbReference>
<evidence type="ECO:0000256" key="6">
    <source>
        <dbReference type="ARBA" id="ARBA00022823"/>
    </source>
</evidence>
<dbReference type="FunFam" id="3.30.559.10:FF:000009">
    <property type="entry name" value="Dihydrolipoamide acetyltransferase component of pyruvate dehydrogenase complex"/>
    <property type="match status" value="1"/>
</dbReference>
<evidence type="ECO:0000256" key="7">
    <source>
        <dbReference type="ARBA" id="ARBA00022946"/>
    </source>
</evidence>
<keyword evidence="8" id="KW-0007">Acetylation</keyword>
<evidence type="ECO:0000256" key="13">
    <source>
        <dbReference type="RuleBase" id="RU003423"/>
    </source>
</evidence>
<evidence type="ECO:0000256" key="8">
    <source>
        <dbReference type="ARBA" id="ARBA00022990"/>
    </source>
</evidence>
<dbReference type="EC" id="2.3.1.-" evidence="13"/>
<dbReference type="SUPFAM" id="SSF47005">
    <property type="entry name" value="Peripheral subunit-binding domain of 2-oxo acid dehydrogenase complex"/>
    <property type="match status" value="1"/>
</dbReference>
<comment type="similarity">
    <text evidence="3 13">Belongs to the 2-oxoacid dehydrogenase family.</text>
</comment>
<dbReference type="Pfam" id="PF00198">
    <property type="entry name" value="2-oxoacid_dh"/>
    <property type="match status" value="1"/>
</dbReference>
<dbReference type="GO" id="GO:0016407">
    <property type="term" value="F:acetyltransferase activity"/>
    <property type="evidence" value="ECO:0007669"/>
    <property type="project" value="TreeGrafter"/>
</dbReference>
<dbReference type="Gene3D" id="4.10.320.10">
    <property type="entry name" value="E3-binding domain"/>
    <property type="match status" value="1"/>
</dbReference>
<dbReference type="InterPro" id="IPR023213">
    <property type="entry name" value="CAT-like_dom_sf"/>
</dbReference>
<dbReference type="PANTHER" id="PTHR43178:SF5">
    <property type="entry name" value="LIPOAMIDE ACYLTRANSFERASE COMPONENT OF BRANCHED-CHAIN ALPHA-KETO ACID DEHYDROGENASE COMPLEX, MITOCHONDRIAL"/>
    <property type="match status" value="1"/>
</dbReference>
<dbReference type="GO" id="GO:0031405">
    <property type="term" value="F:lipoic acid binding"/>
    <property type="evidence" value="ECO:0007669"/>
    <property type="project" value="TreeGrafter"/>
</dbReference>
<dbReference type="SUPFAM" id="SSF52777">
    <property type="entry name" value="CoA-dependent acyltransferases"/>
    <property type="match status" value="1"/>
</dbReference>
<keyword evidence="7" id="KW-0809">Transit peptide</keyword>
<dbReference type="InterPro" id="IPR050743">
    <property type="entry name" value="2-oxoacid_DH_E2_comp"/>
</dbReference>
<evidence type="ECO:0000313" key="17">
    <source>
        <dbReference type="Proteomes" id="UP001209878"/>
    </source>
</evidence>
<dbReference type="EMBL" id="JAODUO010000315">
    <property type="protein sequence ID" value="KAK2183331.1"/>
    <property type="molecule type" value="Genomic_DNA"/>
</dbReference>
<comment type="subcellular location">
    <subcellularLocation>
        <location evidence="2">Mitochondrion matrix</location>
    </subcellularLocation>
</comment>
<evidence type="ECO:0000313" key="16">
    <source>
        <dbReference type="EMBL" id="KAK2183331.1"/>
    </source>
</evidence>
<evidence type="ECO:0000256" key="12">
    <source>
        <dbReference type="ARBA" id="ARBA00059178"/>
    </source>
</evidence>
<dbReference type="Gene3D" id="2.40.50.100">
    <property type="match status" value="1"/>
</dbReference>
<dbReference type="InterPro" id="IPR001078">
    <property type="entry name" value="2-oxoacid_DH_actylTfrase"/>
</dbReference>
<dbReference type="InterPro" id="IPR000089">
    <property type="entry name" value="Biotin_lipoyl"/>
</dbReference>
<feature type="domain" description="Peripheral subunit-binding (PSBD)" evidence="15">
    <location>
        <begin position="183"/>
        <end position="220"/>
    </location>
</feature>
<dbReference type="SUPFAM" id="SSF51230">
    <property type="entry name" value="Single hybrid motif"/>
    <property type="match status" value="1"/>
</dbReference>
<proteinExistence type="inferred from homology"/>
<gene>
    <name evidence="16" type="ORF">NP493_315g03049</name>
</gene>
<evidence type="ECO:0000256" key="2">
    <source>
        <dbReference type="ARBA" id="ARBA00004305"/>
    </source>
</evidence>
<keyword evidence="5 13" id="KW-0808">Transferase</keyword>
<evidence type="ECO:0000256" key="9">
    <source>
        <dbReference type="ARBA" id="ARBA00023128"/>
    </source>
</evidence>
<evidence type="ECO:0000256" key="11">
    <source>
        <dbReference type="ARBA" id="ARBA00051775"/>
    </source>
</evidence>
<dbReference type="InterPro" id="IPR003016">
    <property type="entry name" value="2-oxoA_DH_lipoyl-BS"/>
</dbReference>
<dbReference type="Gene3D" id="3.30.559.10">
    <property type="entry name" value="Chloramphenicol acetyltransferase-like domain"/>
    <property type="match status" value="1"/>
</dbReference>
<comment type="caution">
    <text evidence="16">The sequence shown here is derived from an EMBL/GenBank/DDBJ whole genome shotgun (WGS) entry which is preliminary data.</text>
</comment>
<dbReference type="AlphaFoldDB" id="A0AAD9L584"/>
<evidence type="ECO:0000256" key="10">
    <source>
        <dbReference type="ARBA" id="ARBA00023315"/>
    </source>
</evidence>
<keyword evidence="17" id="KW-1185">Reference proteome</keyword>
<keyword evidence="10 13" id="KW-0012">Acyltransferase</keyword>
<dbReference type="PANTHER" id="PTHR43178">
    <property type="entry name" value="DIHYDROLIPOAMIDE ACETYLTRANSFERASE COMPONENT OF PYRUVATE DEHYDROGENASE COMPLEX"/>
    <property type="match status" value="1"/>
</dbReference>
<dbReference type="GO" id="GO:0043754">
    <property type="term" value="F:dihydrolipoamide branched chain acyltransferase activity"/>
    <property type="evidence" value="ECO:0007669"/>
    <property type="project" value="UniProtKB-EC"/>
</dbReference>
<comment type="cofactor">
    <cofactor evidence="1 13">
        <name>(R)-lipoate</name>
        <dbReference type="ChEBI" id="CHEBI:83088"/>
    </cofactor>
</comment>
<dbReference type="CDD" id="cd06849">
    <property type="entry name" value="lipoyl_domain"/>
    <property type="match status" value="1"/>
</dbReference>
<comment type="function">
    <text evidence="12">The branched-chain alpha-keto dehydrogenase complex catalyzes the overall conversion of alpha-keto acids to acyl-CoA and CO(2). It contains multiple copies of three enzymatic components: branched-chain alpha-keto acid decarboxylase (E1), lipoamide acyltransferase (E2) and lipoamide dehydrogenase (E3). Within this complex, the catalytic function of this enzyme is to accept, and to transfer to coenzyme A, acyl groups that are generated by the branched-chain alpha-keto acid decarboxylase component.</text>
</comment>
<dbReference type="FunFam" id="2.40.50.100:FF:000013">
    <property type="entry name" value="Dihydrolipoamide acetyltransferase component of pyruvate dehydrogenase complex"/>
    <property type="match status" value="1"/>
</dbReference>
<comment type="catalytic activity">
    <reaction evidence="11">
        <text>N(6)-[(R)-dihydrolipoyl]-L-lysyl-[protein] + 2-methylpropanoyl-CoA = N(6)-[(R)-S(8)-2-methylpropanoyldihydrolipoyl]-L-lysyl-[protein] + CoA</text>
        <dbReference type="Rhea" id="RHEA:18865"/>
        <dbReference type="Rhea" id="RHEA-COMP:10475"/>
        <dbReference type="Rhea" id="RHEA-COMP:10497"/>
        <dbReference type="ChEBI" id="CHEBI:57287"/>
        <dbReference type="ChEBI" id="CHEBI:57338"/>
        <dbReference type="ChEBI" id="CHEBI:83100"/>
        <dbReference type="ChEBI" id="CHEBI:83142"/>
        <dbReference type="EC" id="2.3.1.168"/>
    </reaction>
    <physiologicalReaction direction="left-to-right" evidence="11">
        <dbReference type="Rhea" id="RHEA:18866"/>
    </physiologicalReaction>
</comment>
<feature type="domain" description="Lipoyl-binding" evidence="14">
    <location>
        <begin position="68"/>
        <end position="143"/>
    </location>
</feature>
<name>A0AAD9L584_RIDPI</name>
<keyword evidence="9" id="KW-0496">Mitochondrion</keyword>
<evidence type="ECO:0000256" key="4">
    <source>
        <dbReference type="ARBA" id="ARBA00022553"/>
    </source>
</evidence>
<dbReference type="PROSITE" id="PS50968">
    <property type="entry name" value="BIOTINYL_LIPOYL"/>
    <property type="match status" value="1"/>
</dbReference>
<dbReference type="PROSITE" id="PS00189">
    <property type="entry name" value="LIPOYL"/>
    <property type="match status" value="1"/>
</dbReference>